<evidence type="ECO:0000256" key="3">
    <source>
        <dbReference type="ARBA" id="ARBA00022833"/>
    </source>
</evidence>
<evidence type="ECO:0000256" key="2">
    <source>
        <dbReference type="ARBA" id="ARBA00022771"/>
    </source>
</evidence>
<dbReference type="EMBL" id="KL648635">
    <property type="protein sequence ID" value="KEY67022.1"/>
    <property type="molecule type" value="Genomic_DNA"/>
</dbReference>
<dbReference type="Gene3D" id="3.30.40.10">
    <property type="entry name" value="Zinc/RING finger domain, C3HC4 (zinc finger)"/>
    <property type="match status" value="1"/>
</dbReference>
<dbReference type="GO" id="GO:0008270">
    <property type="term" value="F:zinc ion binding"/>
    <property type="evidence" value="ECO:0007669"/>
    <property type="project" value="UniProtKB-KW"/>
</dbReference>
<dbReference type="HOGENOM" id="CLU_763275_0_0_1"/>
<evidence type="ECO:0000256" key="1">
    <source>
        <dbReference type="ARBA" id="ARBA00022723"/>
    </source>
</evidence>
<evidence type="ECO:0000259" key="6">
    <source>
        <dbReference type="PROSITE" id="PS50089"/>
    </source>
</evidence>
<dbReference type="PROSITE" id="PS50089">
    <property type="entry name" value="ZF_RING_2"/>
    <property type="match status" value="1"/>
</dbReference>
<feature type="domain" description="RING-type" evidence="6">
    <location>
        <begin position="243"/>
        <end position="287"/>
    </location>
</feature>
<proteinExistence type="predicted"/>
<reference evidence="7 8" key="1">
    <citation type="journal article" date="2014" name="BMC Genomics">
        <title>Comparative genome sequencing reveals chemotype-specific gene clusters in the toxigenic black mold Stachybotrys.</title>
        <authorList>
            <person name="Semeiks J."/>
            <person name="Borek D."/>
            <person name="Otwinowski Z."/>
            <person name="Grishin N.V."/>
        </authorList>
    </citation>
    <scope>NUCLEOTIDE SEQUENCE [LARGE SCALE GENOMIC DNA]</scope>
    <source>
        <strain evidence="8">CBS 109288 / IBT 7711</strain>
    </source>
</reference>
<organism evidence="7 8">
    <name type="scientific">Stachybotrys chartarum (strain CBS 109288 / IBT 7711)</name>
    <name type="common">Toxic black mold</name>
    <name type="synonym">Stilbospora chartarum</name>
    <dbReference type="NCBI Taxonomy" id="1280523"/>
    <lineage>
        <taxon>Eukaryota</taxon>
        <taxon>Fungi</taxon>
        <taxon>Dikarya</taxon>
        <taxon>Ascomycota</taxon>
        <taxon>Pezizomycotina</taxon>
        <taxon>Sordariomycetes</taxon>
        <taxon>Hypocreomycetidae</taxon>
        <taxon>Hypocreales</taxon>
        <taxon>Stachybotryaceae</taxon>
        <taxon>Stachybotrys</taxon>
    </lineage>
</organism>
<dbReference type="Proteomes" id="UP000028045">
    <property type="component" value="Unassembled WGS sequence"/>
</dbReference>
<keyword evidence="8" id="KW-1185">Reference proteome</keyword>
<dbReference type="InterPro" id="IPR013083">
    <property type="entry name" value="Znf_RING/FYVE/PHD"/>
</dbReference>
<dbReference type="OrthoDB" id="10009520at2759"/>
<keyword evidence="2 4" id="KW-0863">Zinc-finger</keyword>
<name>A0A084ANZ3_STACB</name>
<keyword evidence="1" id="KW-0479">Metal-binding</keyword>
<dbReference type="InterPro" id="IPR001841">
    <property type="entry name" value="Znf_RING"/>
</dbReference>
<protein>
    <recommendedName>
        <fullName evidence="6">RING-type domain-containing protein</fullName>
    </recommendedName>
</protein>
<feature type="region of interest" description="Disordered" evidence="5">
    <location>
        <begin position="59"/>
        <end position="92"/>
    </location>
</feature>
<dbReference type="PROSITE" id="PS00518">
    <property type="entry name" value="ZF_RING_1"/>
    <property type="match status" value="1"/>
</dbReference>
<gene>
    <name evidence="7" type="ORF">S7711_04704</name>
</gene>
<evidence type="ECO:0000256" key="5">
    <source>
        <dbReference type="SAM" id="MobiDB-lite"/>
    </source>
</evidence>
<evidence type="ECO:0000313" key="7">
    <source>
        <dbReference type="EMBL" id="KEY67022.1"/>
    </source>
</evidence>
<evidence type="ECO:0000313" key="8">
    <source>
        <dbReference type="Proteomes" id="UP000028045"/>
    </source>
</evidence>
<accession>A0A084ANZ3</accession>
<sequence length="363" mass="40200">MSDTPDQSAQEAALALEAYREELEATTQTMRDCDMAWWIDQGLSFDDAVEAAAIETVGRIPDQRVPNQEDEDYKDSNTYSPPPSLSDFDSDDEAELLSQPLSEGHINALEEFQAGRHQLYLDNLEHNLDNVTLGVNYPVPAALEQPTQESQEQDSALAHSEGTILVDDTNHATQPDLPIYGDKAPLIERERSLMLHRVSSGVPNPHLPAPRTFNWPRASSATEGESAAVKAWREAVNSEPVPCSVCHKTQRRDQITQVLCGHDFCRECLDTLFNDSLAPEALFPPHCCDQPIHLRSVESSLPMALCNDVGIKEAGCGLSKGVYCCESSCGRYIPPERIHYGASMAFCAYCRIVTCLCCKELYH</sequence>
<dbReference type="AlphaFoldDB" id="A0A084ANZ3"/>
<evidence type="ECO:0000256" key="4">
    <source>
        <dbReference type="PROSITE-ProRule" id="PRU00175"/>
    </source>
</evidence>
<dbReference type="SUPFAM" id="SSF57850">
    <property type="entry name" value="RING/U-box"/>
    <property type="match status" value="1"/>
</dbReference>
<dbReference type="InterPro" id="IPR017907">
    <property type="entry name" value="Znf_RING_CS"/>
</dbReference>
<keyword evidence="3" id="KW-0862">Zinc</keyword>